<dbReference type="InterPro" id="IPR009736">
    <property type="entry name" value="DUF1307"/>
</dbReference>
<dbReference type="EMBL" id="AABEKN010000001">
    <property type="protein sequence ID" value="EAG9353024.1"/>
    <property type="molecule type" value="Genomic_DNA"/>
</dbReference>
<dbReference type="Proteomes" id="UP000524387">
    <property type="component" value="Unassembled WGS sequence"/>
</dbReference>
<dbReference type="PIRSF" id="PIRSF006187">
    <property type="entry name" value="DUF1307"/>
    <property type="match status" value="1"/>
</dbReference>
<dbReference type="InterPro" id="IPR036699">
    <property type="entry name" value="YehR-like_sf"/>
</dbReference>
<evidence type="ECO:0000313" key="3">
    <source>
        <dbReference type="Proteomes" id="UP000524387"/>
    </source>
</evidence>
<feature type="chain" id="PRO_5038562704" evidence="1">
    <location>
        <begin position="20"/>
        <end position="169"/>
    </location>
</feature>
<gene>
    <name evidence="2" type="ORF">CW895_04205</name>
</gene>
<dbReference type="SUPFAM" id="SSF160704">
    <property type="entry name" value="YehR-like"/>
    <property type="match status" value="1"/>
</dbReference>
<dbReference type="PROSITE" id="PS51257">
    <property type="entry name" value="PROKAR_LIPOPROTEIN"/>
    <property type="match status" value="1"/>
</dbReference>
<dbReference type="RefSeq" id="WP_003737971.1">
    <property type="nucleotide sequence ID" value="NZ_CP090057.1"/>
</dbReference>
<dbReference type="AlphaFoldDB" id="A0A823INA3"/>
<dbReference type="Gene3D" id="3.30.1830.10">
    <property type="entry name" value="YehR-like"/>
    <property type="match status" value="1"/>
</dbReference>
<evidence type="ECO:0000313" key="2">
    <source>
        <dbReference type="EMBL" id="EAG9353024.1"/>
    </source>
</evidence>
<keyword evidence="1" id="KW-0732">Signal</keyword>
<comment type="caution">
    <text evidence="2">The sequence shown here is derived from an EMBL/GenBank/DDBJ whole genome shotgun (WGS) entry which is preliminary data.</text>
</comment>
<protein>
    <submittedName>
        <fullName evidence="2">DUF1307 domain-containing protein</fullName>
    </submittedName>
</protein>
<evidence type="ECO:0000256" key="1">
    <source>
        <dbReference type="SAM" id="SignalP"/>
    </source>
</evidence>
<sequence>MKKFLSILSILVLALLVTACGSDSSEKKSEKKEEKMETVTYVADISGAKLEATFSHVGDNLRKVDQKMVYPYAALGIDSESLANLDDAMKKQLEEQVASQYSAYKDSKGASLETKFTDEALELTMSVDLYKADKDSVASLLGGTTDPKNVSLKETVKQFEAQGFKKKES</sequence>
<name>A0A823INA3_LISMN</name>
<feature type="signal peptide" evidence="1">
    <location>
        <begin position="1"/>
        <end position="19"/>
    </location>
</feature>
<organism evidence="2 3">
    <name type="scientific">Listeria monocytogenes</name>
    <dbReference type="NCBI Taxonomy" id="1639"/>
    <lineage>
        <taxon>Bacteria</taxon>
        <taxon>Bacillati</taxon>
        <taxon>Bacillota</taxon>
        <taxon>Bacilli</taxon>
        <taxon>Bacillales</taxon>
        <taxon>Listeriaceae</taxon>
        <taxon>Listeria</taxon>
    </lineage>
</organism>
<accession>A0A823INA3</accession>
<dbReference type="Pfam" id="PF06998">
    <property type="entry name" value="DUF1307"/>
    <property type="match status" value="1"/>
</dbReference>
<proteinExistence type="predicted"/>
<reference evidence="2 3" key="1">
    <citation type="submission" date="2019-04" db="EMBL/GenBank/DDBJ databases">
        <authorList>
            <consortium name="GenomeTrakr network: Whole genome sequencing for foodborne pathogen traceback"/>
        </authorList>
    </citation>
    <scope>NUCLEOTIDE SEQUENCE [LARGE SCALE GENOMIC DNA]</scope>
    <source>
        <strain evidence="2 3">CFSAN072502</strain>
    </source>
</reference>